<feature type="compositionally biased region" description="Acidic residues" evidence="1">
    <location>
        <begin position="58"/>
        <end position="69"/>
    </location>
</feature>
<name>A0A1I7UF88_9PELO</name>
<protein>
    <submittedName>
        <fullName evidence="4">C2H2-type domain-containing protein</fullName>
    </submittedName>
</protein>
<feature type="domain" description="C2H2-type" evidence="2">
    <location>
        <begin position="219"/>
        <end position="242"/>
    </location>
</feature>
<dbReference type="WBParaSite" id="Csp11.Scaffold629.g8721.t1">
    <property type="protein sequence ID" value="Csp11.Scaffold629.g8721.t1"/>
    <property type="gene ID" value="Csp11.Scaffold629.g8721"/>
</dbReference>
<reference evidence="4" key="1">
    <citation type="submission" date="2016-11" db="UniProtKB">
        <authorList>
            <consortium name="WormBaseParasite"/>
        </authorList>
    </citation>
    <scope>IDENTIFICATION</scope>
</reference>
<organism evidence="3 4">
    <name type="scientific">Caenorhabditis tropicalis</name>
    <dbReference type="NCBI Taxonomy" id="1561998"/>
    <lineage>
        <taxon>Eukaryota</taxon>
        <taxon>Metazoa</taxon>
        <taxon>Ecdysozoa</taxon>
        <taxon>Nematoda</taxon>
        <taxon>Chromadorea</taxon>
        <taxon>Rhabditida</taxon>
        <taxon>Rhabditina</taxon>
        <taxon>Rhabditomorpha</taxon>
        <taxon>Rhabditoidea</taxon>
        <taxon>Rhabditidae</taxon>
        <taxon>Peloderinae</taxon>
        <taxon>Caenorhabditis</taxon>
    </lineage>
</organism>
<proteinExistence type="predicted"/>
<evidence type="ECO:0000313" key="4">
    <source>
        <dbReference type="WBParaSite" id="Csp11.Scaffold629.g8721.t1"/>
    </source>
</evidence>
<dbReference type="eggNOG" id="ENOG502R0NY">
    <property type="taxonomic scope" value="Eukaryota"/>
</dbReference>
<feature type="region of interest" description="Disordered" evidence="1">
    <location>
        <begin position="110"/>
        <end position="131"/>
    </location>
</feature>
<evidence type="ECO:0000259" key="2">
    <source>
        <dbReference type="PROSITE" id="PS00028"/>
    </source>
</evidence>
<feature type="domain" description="C2H2-type" evidence="2">
    <location>
        <begin position="376"/>
        <end position="396"/>
    </location>
</feature>
<evidence type="ECO:0000313" key="3">
    <source>
        <dbReference type="Proteomes" id="UP000095282"/>
    </source>
</evidence>
<dbReference type="Proteomes" id="UP000095282">
    <property type="component" value="Unplaced"/>
</dbReference>
<feature type="domain" description="C2H2-type" evidence="2">
    <location>
        <begin position="310"/>
        <end position="333"/>
    </location>
</feature>
<keyword evidence="3" id="KW-1185">Reference proteome</keyword>
<feature type="region of interest" description="Disordered" evidence="1">
    <location>
        <begin position="30"/>
        <end position="71"/>
    </location>
</feature>
<dbReference type="InterPro" id="IPR013087">
    <property type="entry name" value="Znf_C2H2_type"/>
</dbReference>
<accession>A0A1I7UF88</accession>
<sequence length="554" mass="64840">MEAKIILDLKAMVTVHDRYGFQRNETGWITTAKKPESVDQPPIEPNPPEVEEPKGTEEKEENPEEESSENCECCQLLRENSTPVVTYVNVSKSDMILDRTLCVFKLESSSKEKEESSSTPESYPPPVPPKVKRQLDRFEESKIWDLIGLTQKMYAKLEVELKKVSNTKLVFKKSPYRLHNTRHFQVPLVKKGVVTKENVQKQKYEDDRKLLKKNQAFDCQWNECPHSFQDPQDMRIHYMFDHESVRLFCCGNRYENYDSYLEHYVTTMNGEGHSTWMARECWGCGIRYVDAKVFYEHANHCVAQINPFTCPDPLCGIRFEVVTDIIDHFFIWHDPAGAIVCNEVVYKDRMSIEKDLPLLDDCQLAINYPLRATYTCQLCHISFAADKYYHEHVISHVKNPHLWLVPTILFCVSCQTKNCRYQREKLIELLPKVIHAARRITVEDCTKNPVFLIWRLFLSEEFIQTMEMILIRLYAEHNRLLEEEETKMEKNEQKDHPLCEEKRLCYILNSLYFLFTVPYRSERPLITDEGVVLPIVTVKKGEDGDTVTVANVVE</sequence>
<evidence type="ECO:0000256" key="1">
    <source>
        <dbReference type="SAM" id="MobiDB-lite"/>
    </source>
</evidence>
<dbReference type="PROSITE" id="PS00028">
    <property type="entry name" value="ZINC_FINGER_C2H2_1"/>
    <property type="match status" value="3"/>
</dbReference>
<dbReference type="AlphaFoldDB" id="A0A1I7UF88"/>
<dbReference type="SMART" id="SM00355">
    <property type="entry name" value="ZnF_C2H2"/>
    <property type="match status" value="3"/>
</dbReference>